<feature type="compositionally biased region" description="Pro residues" evidence="1">
    <location>
        <begin position="231"/>
        <end position="242"/>
    </location>
</feature>
<organism evidence="2 3">
    <name type="scientific">Nonomuraea longicatena</name>
    <dbReference type="NCBI Taxonomy" id="83682"/>
    <lineage>
        <taxon>Bacteria</taxon>
        <taxon>Bacillati</taxon>
        <taxon>Actinomycetota</taxon>
        <taxon>Actinomycetes</taxon>
        <taxon>Streptosporangiales</taxon>
        <taxon>Streptosporangiaceae</taxon>
        <taxon>Nonomuraea</taxon>
    </lineage>
</organism>
<keyword evidence="3" id="KW-1185">Reference proteome</keyword>
<sequence>MTQLRSTPATAQDRRLVQTAVKGPTADSQDAVFLPFEHDAALEFRQEHSGVDFWCGTVNGCGRQLFTRIGDEKIPHFFHRGENEEQCRRAQRNRGRLDLEAPIVWAELKPWRQGRDLPEGQVDFFDPIDRHDARYMHISGPVGTRDTRIVLGDVTIIQVQQDAASAQGREWDWFVHERNTEVREILDRQGIAYARIKFVPTAISATLQVFLSTPDNVGDWGRISRYVPAPNRAPRPPKPAPPMTADSRPATARASVAQRTAASGPARERGNPFARMGPPSQLAPLRGLDGGPTREPAFAPGPPRPRASEPTGRYTFAVRVPAPRSEEQIANEFKDAIAHLKEALVLEDRKTVARCARRLRALRKAHRESLSSDDNRAIKTLLRQASTS</sequence>
<reference evidence="2 3" key="1">
    <citation type="journal article" date="2019" name="Int. J. Syst. Evol. Microbiol.">
        <title>The Global Catalogue of Microorganisms (GCM) 10K type strain sequencing project: providing services to taxonomists for standard genome sequencing and annotation.</title>
        <authorList>
            <consortium name="The Broad Institute Genomics Platform"/>
            <consortium name="The Broad Institute Genome Sequencing Center for Infectious Disease"/>
            <person name="Wu L."/>
            <person name="Ma J."/>
        </authorList>
    </citation>
    <scope>NUCLEOTIDE SEQUENCE [LARGE SCALE GENOMIC DNA]</scope>
    <source>
        <strain evidence="2 3">JCM 11136</strain>
    </source>
</reference>
<gene>
    <name evidence="2" type="ORF">GCM10009560_78860</name>
</gene>
<accession>A0ABN1RCB5</accession>
<dbReference type="Proteomes" id="UP001501578">
    <property type="component" value="Unassembled WGS sequence"/>
</dbReference>
<dbReference type="EMBL" id="BAAAHQ010000075">
    <property type="protein sequence ID" value="GAA0954789.1"/>
    <property type="molecule type" value="Genomic_DNA"/>
</dbReference>
<name>A0ABN1RCB5_9ACTN</name>
<feature type="region of interest" description="Disordered" evidence="1">
    <location>
        <begin position="227"/>
        <end position="311"/>
    </location>
</feature>
<protein>
    <submittedName>
        <fullName evidence="2">Uncharacterized protein</fullName>
    </submittedName>
</protein>
<evidence type="ECO:0000313" key="2">
    <source>
        <dbReference type="EMBL" id="GAA0954789.1"/>
    </source>
</evidence>
<proteinExistence type="predicted"/>
<evidence type="ECO:0000256" key="1">
    <source>
        <dbReference type="SAM" id="MobiDB-lite"/>
    </source>
</evidence>
<comment type="caution">
    <text evidence="2">The sequence shown here is derived from an EMBL/GenBank/DDBJ whole genome shotgun (WGS) entry which is preliminary data.</text>
</comment>
<evidence type="ECO:0000313" key="3">
    <source>
        <dbReference type="Proteomes" id="UP001501578"/>
    </source>
</evidence>